<dbReference type="AlphaFoldDB" id="A0A817TIU1"/>
<comment type="caution">
    <text evidence="1">The sequence shown here is derived from an EMBL/GenBank/DDBJ whole genome shotgun (WGS) entry which is preliminary data.</text>
</comment>
<protein>
    <submittedName>
        <fullName evidence="1">Uncharacterized protein</fullName>
    </submittedName>
</protein>
<dbReference type="Proteomes" id="UP000663869">
    <property type="component" value="Unassembled WGS sequence"/>
</dbReference>
<organism evidence="1 2">
    <name type="scientific">Rotaria socialis</name>
    <dbReference type="NCBI Taxonomy" id="392032"/>
    <lineage>
        <taxon>Eukaryota</taxon>
        <taxon>Metazoa</taxon>
        <taxon>Spiralia</taxon>
        <taxon>Gnathifera</taxon>
        <taxon>Rotifera</taxon>
        <taxon>Eurotatoria</taxon>
        <taxon>Bdelloidea</taxon>
        <taxon>Philodinida</taxon>
        <taxon>Philodinidae</taxon>
        <taxon>Rotaria</taxon>
    </lineage>
</organism>
<proteinExistence type="predicted"/>
<gene>
    <name evidence="1" type="ORF">FME351_LOCUS920</name>
</gene>
<evidence type="ECO:0000313" key="1">
    <source>
        <dbReference type="EMBL" id="CAF3316415.1"/>
    </source>
</evidence>
<accession>A0A817TIU1</accession>
<reference evidence="1" key="1">
    <citation type="submission" date="2021-02" db="EMBL/GenBank/DDBJ databases">
        <authorList>
            <person name="Nowell W R."/>
        </authorList>
    </citation>
    <scope>NUCLEOTIDE SEQUENCE</scope>
</reference>
<evidence type="ECO:0000313" key="2">
    <source>
        <dbReference type="Proteomes" id="UP000663869"/>
    </source>
</evidence>
<name>A0A817TIU1_9BILA</name>
<sequence length="134" mass="15711">MSTNYQNYPQGTPVISQSQQVGNQSVYIIQNQSRDVQHGCHCILWLLTGGLWTPCWLAACCGCCCQRPFNYYRKNNKKEVREKSSTTDETISSLTKQQDNIQHDYQDDINSIIRQHHQCNFFLLLYLMTFYLLF</sequence>
<dbReference type="EMBL" id="CAJNYU010000023">
    <property type="protein sequence ID" value="CAF3316415.1"/>
    <property type="molecule type" value="Genomic_DNA"/>
</dbReference>